<keyword evidence="2" id="KW-1185">Reference proteome</keyword>
<organism evidence="1 2">
    <name type="scientific">Timema podura</name>
    <name type="common">Walking stick</name>
    <dbReference type="NCBI Taxonomy" id="61482"/>
    <lineage>
        <taxon>Eukaryota</taxon>
        <taxon>Metazoa</taxon>
        <taxon>Ecdysozoa</taxon>
        <taxon>Arthropoda</taxon>
        <taxon>Hexapoda</taxon>
        <taxon>Insecta</taxon>
        <taxon>Pterygota</taxon>
        <taxon>Neoptera</taxon>
        <taxon>Polyneoptera</taxon>
        <taxon>Phasmatodea</taxon>
        <taxon>Timematodea</taxon>
        <taxon>Timematoidea</taxon>
        <taxon>Timematidae</taxon>
        <taxon>Timema</taxon>
    </lineage>
</organism>
<proteinExistence type="predicted"/>
<evidence type="ECO:0000313" key="1">
    <source>
        <dbReference type="EMBL" id="CAG2068828.1"/>
    </source>
</evidence>
<dbReference type="Proteomes" id="UP001153148">
    <property type="component" value="Unassembled WGS sequence"/>
</dbReference>
<dbReference type="EMBL" id="CAJPIN010104170">
    <property type="protein sequence ID" value="CAG2068828.1"/>
    <property type="molecule type" value="Genomic_DNA"/>
</dbReference>
<name>A0ABN7PLX7_TIMPD</name>
<accession>A0ABN7PLX7</accession>
<protein>
    <submittedName>
        <fullName evidence="1">Uncharacterized protein</fullName>
    </submittedName>
</protein>
<comment type="caution">
    <text evidence="1">The sequence shown here is derived from an EMBL/GenBank/DDBJ whole genome shotgun (WGS) entry which is preliminary data.</text>
</comment>
<evidence type="ECO:0000313" key="2">
    <source>
        <dbReference type="Proteomes" id="UP001153148"/>
    </source>
</evidence>
<sequence length="89" mass="9162">MIALLAGESANSGVPIPAALISVDSLVCHARNPASGDVSTLNATYTARTSVTDLRVTNLARRTCSADTPVLGSVGSLAHPCVECVIERR</sequence>
<reference evidence="1" key="1">
    <citation type="submission" date="2021-03" db="EMBL/GenBank/DDBJ databases">
        <authorList>
            <person name="Tran Van P."/>
        </authorList>
    </citation>
    <scope>NUCLEOTIDE SEQUENCE</scope>
</reference>
<gene>
    <name evidence="1" type="ORF">TPAB3V08_LOCUS15771</name>
</gene>